<dbReference type="PRINTS" id="PR00482">
    <property type="entry name" value="OMPTIN"/>
</dbReference>
<keyword evidence="1" id="KW-0645">Protease</keyword>
<organism evidence="1 2">
    <name type="scientific">Rhizobium favelukesii</name>
    <dbReference type="NCBI Taxonomy" id="348824"/>
    <lineage>
        <taxon>Bacteria</taxon>
        <taxon>Pseudomonadati</taxon>
        <taxon>Pseudomonadota</taxon>
        <taxon>Alphaproteobacteria</taxon>
        <taxon>Hyphomicrobiales</taxon>
        <taxon>Rhizobiaceae</taxon>
        <taxon>Rhizobium/Agrobacterium group</taxon>
        <taxon>Rhizobium</taxon>
    </lineage>
</organism>
<keyword evidence="1" id="KW-0614">Plasmid</keyword>
<dbReference type="GO" id="GO:0004190">
    <property type="term" value="F:aspartic-type endopeptidase activity"/>
    <property type="evidence" value="ECO:0007669"/>
    <property type="project" value="InterPro"/>
</dbReference>
<dbReference type="AlphaFoldDB" id="W6RJJ0"/>
<dbReference type="Gene3D" id="2.40.128.90">
    <property type="entry name" value="OMPT-like"/>
    <property type="match status" value="1"/>
</dbReference>
<sequence length="417" mass="45321">MLHGRPVRFWPGNFHTSLQIEAHPCRAPAQSRKLITLQQRTTNVLRILPFPEGADAVSLATAGDTGPSTPVACAVGKSDSTRRGSEAKKLRLKTEALYERRGQLMKRVSIRSVAISCFLFAAPSFAAADNALFSSDDGNVVLFGDIGLANIKAQEFFYIGDHKLSQLNWESKGMTLFTAGVDAQIDNDWSLKGSVKVGAIGDGHMTDYDWMSLGHDDWSQRSVSPDTELDHYIAGSIEIDRIIYGNETSSFSVGAGARYTDVKWTAYGGSYVYSSNDSFRDVSGTLPSGKGVSYRQQIPVGFVSLSGEHVLGDLTISGGIQTGLSFGIKDIDDHWVRDRRFRSDMSPAPMIGANVAVSYAVTPSASLYLSGSFDRVFHSRGDRQRHNFATGENNFGKDFAGATFEAMSVSFGLKGTF</sequence>
<dbReference type="EMBL" id="CBYB010000042">
    <property type="protein sequence ID" value="CDM60435.1"/>
    <property type="molecule type" value="Genomic_DNA"/>
</dbReference>
<evidence type="ECO:0000313" key="2">
    <source>
        <dbReference type="Proteomes" id="UP000019443"/>
    </source>
</evidence>
<name>W6RJJ0_9HYPH</name>
<dbReference type="GO" id="GO:0009279">
    <property type="term" value="C:cell outer membrane"/>
    <property type="evidence" value="ECO:0007669"/>
    <property type="project" value="InterPro"/>
</dbReference>
<dbReference type="InterPro" id="IPR020080">
    <property type="entry name" value="OM_adhesin/peptidase_omptin"/>
</dbReference>
<dbReference type="InterPro" id="IPR000036">
    <property type="entry name" value="Peptidase_A26_omptin"/>
</dbReference>
<keyword evidence="2" id="KW-1185">Reference proteome</keyword>
<geneLocation type="plasmid" evidence="1">
    <name>pLPU83b</name>
</geneLocation>
<proteinExistence type="predicted"/>
<protein>
    <submittedName>
        <fullName evidence="1">Outer membrane protease</fullName>
    </submittedName>
</protein>
<dbReference type="SUPFAM" id="SSF69917">
    <property type="entry name" value="OMPT-like"/>
    <property type="match status" value="1"/>
</dbReference>
<dbReference type="Pfam" id="PF01278">
    <property type="entry name" value="Omptin"/>
    <property type="match status" value="1"/>
</dbReference>
<accession>W6RJJ0</accession>
<reference evidence="1" key="1">
    <citation type="submission" date="2013-11" db="EMBL/GenBank/DDBJ databases">
        <title>Draft genome sequence of the broad-host-range Rhizobium sp. LPU83 strain, a member of the low-genetic diversity Oregon-like Rhizobium sp. group.</title>
        <authorList>
            <person name="Wibberg D."/>
            <person name="Puehler A."/>
            <person name="Schlueter A."/>
        </authorList>
    </citation>
    <scope>NUCLEOTIDE SEQUENCE [LARGE SCALE GENOMIC DNA]</scope>
    <source>
        <strain evidence="1">LPU83</strain>
        <plasmid evidence="1">pLPU83b</plasmid>
    </source>
</reference>
<dbReference type="GO" id="GO:0006508">
    <property type="term" value="P:proteolysis"/>
    <property type="evidence" value="ECO:0007669"/>
    <property type="project" value="UniProtKB-KW"/>
</dbReference>
<dbReference type="Proteomes" id="UP000019443">
    <property type="component" value="Unassembled WGS sequence"/>
</dbReference>
<evidence type="ECO:0000313" key="1">
    <source>
        <dbReference type="EMBL" id="CDM60435.1"/>
    </source>
</evidence>
<gene>
    <name evidence="1" type="ORF">LPU83_pLPU83b_0450</name>
</gene>
<dbReference type="InterPro" id="IPR053724">
    <property type="entry name" value="OMP_A26_sf"/>
</dbReference>
<keyword evidence="1" id="KW-0378">Hydrolase</keyword>
<comment type="caution">
    <text evidence="1">The sequence shown here is derived from an EMBL/GenBank/DDBJ whole genome shotgun (WGS) entry which is preliminary data.</text>
</comment>